<dbReference type="PANTHER" id="PTHR21016:SF25">
    <property type="entry name" value="TM2 DOMAIN-CONTAINING PROTEIN DDB_G0277895-RELATED"/>
    <property type="match status" value="1"/>
</dbReference>
<accession>A0AAW2Z4U9</accession>
<keyword evidence="3 6" id="KW-0812">Transmembrane</keyword>
<dbReference type="InterPro" id="IPR050932">
    <property type="entry name" value="TM2D1-3-like"/>
</dbReference>
<gene>
    <name evidence="8" type="ORF">AKO1_003590</name>
</gene>
<evidence type="ECO:0000256" key="3">
    <source>
        <dbReference type="ARBA" id="ARBA00022692"/>
    </source>
</evidence>
<evidence type="ECO:0000313" key="8">
    <source>
        <dbReference type="EMBL" id="KAL0484863.1"/>
    </source>
</evidence>
<dbReference type="EMBL" id="JAOPGA020001078">
    <property type="protein sequence ID" value="KAL0484863.1"/>
    <property type="molecule type" value="Genomic_DNA"/>
</dbReference>
<comment type="caution">
    <text evidence="8">The sequence shown here is derived from an EMBL/GenBank/DDBJ whole genome shotgun (WGS) entry which is preliminary data.</text>
</comment>
<sequence length="109" mass="12434">MAHKDIIVAYVLWIFLGVFGAHRFYLNRPISGVIWLLTGGLLGVGLLVDLCLIPMMVDEENAKPYHNFSIMSRNASQYDNVQPYCPPTFYNPQQKSSNEVTPVYYTHHS</sequence>
<feature type="domain" description="TM2" evidence="7">
    <location>
        <begin position="4"/>
        <end position="50"/>
    </location>
</feature>
<dbReference type="InterPro" id="IPR007829">
    <property type="entry name" value="TM2"/>
</dbReference>
<evidence type="ECO:0000259" key="7">
    <source>
        <dbReference type="Pfam" id="PF05154"/>
    </source>
</evidence>
<dbReference type="PANTHER" id="PTHR21016">
    <property type="entry name" value="BETA-AMYLOID BINDING PROTEIN-RELATED"/>
    <property type="match status" value="1"/>
</dbReference>
<evidence type="ECO:0000256" key="4">
    <source>
        <dbReference type="ARBA" id="ARBA00022989"/>
    </source>
</evidence>
<keyword evidence="5 6" id="KW-0472">Membrane</keyword>
<evidence type="ECO:0000256" key="2">
    <source>
        <dbReference type="ARBA" id="ARBA00008284"/>
    </source>
</evidence>
<feature type="transmembrane region" description="Helical" evidence="6">
    <location>
        <begin position="32"/>
        <end position="53"/>
    </location>
</feature>
<protein>
    <recommendedName>
        <fullName evidence="7">TM2 domain-containing protein</fullName>
    </recommendedName>
</protein>
<keyword evidence="9" id="KW-1185">Reference proteome</keyword>
<dbReference type="Proteomes" id="UP001431209">
    <property type="component" value="Unassembled WGS sequence"/>
</dbReference>
<evidence type="ECO:0000313" key="9">
    <source>
        <dbReference type="Proteomes" id="UP001431209"/>
    </source>
</evidence>
<feature type="transmembrane region" description="Helical" evidence="6">
    <location>
        <begin position="7"/>
        <end position="26"/>
    </location>
</feature>
<organism evidence="8 9">
    <name type="scientific">Acrasis kona</name>
    <dbReference type="NCBI Taxonomy" id="1008807"/>
    <lineage>
        <taxon>Eukaryota</taxon>
        <taxon>Discoba</taxon>
        <taxon>Heterolobosea</taxon>
        <taxon>Tetramitia</taxon>
        <taxon>Eutetramitia</taxon>
        <taxon>Acrasidae</taxon>
        <taxon>Acrasis</taxon>
    </lineage>
</organism>
<proteinExistence type="inferred from homology"/>
<comment type="similarity">
    <text evidence="2">Belongs to the TM2 family.</text>
</comment>
<name>A0AAW2Z4U9_9EUKA</name>
<dbReference type="GO" id="GO:0016020">
    <property type="term" value="C:membrane"/>
    <property type="evidence" value="ECO:0007669"/>
    <property type="project" value="UniProtKB-SubCell"/>
</dbReference>
<evidence type="ECO:0000256" key="6">
    <source>
        <dbReference type="SAM" id="Phobius"/>
    </source>
</evidence>
<evidence type="ECO:0000256" key="1">
    <source>
        <dbReference type="ARBA" id="ARBA00004141"/>
    </source>
</evidence>
<keyword evidence="4 6" id="KW-1133">Transmembrane helix</keyword>
<evidence type="ECO:0000256" key="5">
    <source>
        <dbReference type="ARBA" id="ARBA00023136"/>
    </source>
</evidence>
<comment type="subcellular location">
    <subcellularLocation>
        <location evidence="1">Membrane</location>
        <topology evidence="1">Multi-pass membrane protein</topology>
    </subcellularLocation>
</comment>
<reference evidence="8 9" key="1">
    <citation type="submission" date="2024-03" db="EMBL/GenBank/DDBJ databases">
        <title>The Acrasis kona genome and developmental transcriptomes reveal deep origins of eukaryotic multicellular pathways.</title>
        <authorList>
            <person name="Sheikh S."/>
            <person name="Fu C.-J."/>
            <person name="Brown M.W."/>
            <person name="Baldauf S.L."/>
        </authorList>
    </citation>
    <scope>NUCLEOTIDE SEQUENCE [LARGE SCALE GENOMIC DNA]</scope>
    <source>
        <strain evidence="8 9">ATCC MYA-3509</strain>
    </source>
</reference>
<dbReference type="AlphaFoldDB" id="A0AAW2Z4U9"/>
<dbReference type="Pfam" id="PF05154">
    <property type="entry name" value="TM2"/>
    <property type="match status" value="1"/>
</dbReference>